<dbReference type="Pfam" id="PF02875">
    <property type="entry name" value="Mur_ligase_C"/>
    <property type="match status" value="1"/>
</dbReference>
<evidence type="ECO:0000313" key="16">
    <source>
        <dbReference type="Proteomes" id="UP000186406"/>
    </source>
</evidence>
<dbReference type="UniPathway" id="UPA00219"/>
<dbReference type="RefSeq" id="WP_073626637.1">
    <property type="nucleotide sequence ID" value="NZ_FRXO01000002.1"/>
</dbReference>
<feature type="domain" description="Mur ligase N-terminal catalytic" evidence="12">
    <location>
        <begin position="26"/>
        <end position="98"/>
    </location>
</feature>
<accession>A0A1M7ZDS4</accession>
<evidence type="ECO:0000256" key="7">
    <source>
        <dbReference type="ARBA" id="ARBA00022984"/>
    </source>
</evidence>
<dbReference type="OrthoDB" id="9801978at2"/>
<evidence type="ECO:0000256" key="1">
    <source>
        <dbReference type="ARBA" id="ARBA00022490"/>
    </source>
</evidence>
<reference evidence="15 16" key="1">
    <citation type="submission" date="2016-12" db="EMBL/GenBank/DDBJ databases">
        <authorList>
            <person name="Song W.-J."/>
            <person name="Kurnit D.M."/>
        </authorList>
    </citation>
    <scope>NUCLEOTIDE SEQUENCE [LARGE SCALE GENOMIC DNA]</scope>
    <source>
        <strain evidence="15 16">DSM 19599</strain>
    </source>
</reference>
<evidence type="ECO:0000256" key="9">
    <source>
        <dbReference type="ARBA" id="ARBA00023316"/>
    </source>
</evidence>
<dbReference type="EMBL" id="FRXO01000002">
    <property type="protein sequence ID" value="SHO63040.1"/>
    <property type="molecule type" value="Genomic_DNA"/>
</dbReference>
<feature type="domain" description="Mur ligase central" evidence="14">
    <location>
        <begin position="111"/>
        <end position="299"/>
    </location>
</feature>
<comment type="catalytic activity">
    <reaction evidence="10 11">
        <text>D-alanyl-D-alanine + UDP-N-acetyl-alpha-D-muramoyl-L-alanyl-gamma-D-glutamyl-meso-2,6-diaminopimelate + ATP = UDP-N-acetyl-alpha-D-muramoyl-L-alanyl-gamma-D-glutamyl-meso-2,6-diaminopimeloyl-D-alanyl-D-alanine + ADP + phosphate + H(+)</text>
        <dbReference type="Rhea" id="RHEA:28374"/>
        <dbReference type="ChEBI" id="CHEBI:15378"/>
        <dbReference type="ChEBI" id="CHEBI:30616"/>
        <dbReference type="ChEBI" id="CHEBI:43474"/>
        <dbReference type="ChEBI" id="CHEBI:57822"/>
        <dbReference type="ChEBI" id="CHEBI:61386"/>
        <dbReference type="ChEBI" id="CHEBI:83905"/>
        <dbReference type="ChEBI" id="CHEBI:456216"/>
        <dbReference type="EC" id="6.3.2.10"/>
    </reaction>
</comment>
<keyword evidence="5 10" id="KW-0067">ATP-binding</keyword>
<dbReference type="Proteomes" id="UP000186406">
    <property type="component" value="Unassembled WGS sequence"/>
</dbReference>
<keyword evidence="6 10" id="KW-0133">Cell shape</keyword>
<evidence type="ECO:0000259" key="12">
    <source>
        <dbReference type="Pfam" id="PF01225"/>
    </source>
</evidence>
<dbReference type="GO" id="GO:0005524">
    <property type="term" value="F:ATP binding"/>
    <property type="evidence" value="ECO:0007669"/>
    <property type="project" value="UniProtKB-UniRule"/>
</dbReference>
<proteinExistence type="inferred from homology"/>
<dbReference type="InterPro" id="IPR036615">
    <property type="entry name" value="Mur_ligase_C_dom_sf"/>
</dbReference>
<dbReference type="GO" id="GO:0051301">
    <property type="term" value="P:cell division"/>
    <property type="evidence" value="ECO:0007669"/>
    <property type="project" value="UniProtKB-KW"/>
</dbReference>
<keyword evidence="3 10" id="KW-0132">Cell division</keyword>
<keyword evidence="16" id="KW-1185">Reference proteome</keyword>
<dbReference type="InterPro" id="IPR013221">
    <property type="entry name" value="Mur_ligase_cen"/>
</dbReference>
<evidence type="ECO:0000256" key="3">
    <source>
        <dbReference type="ARBA" id="ARBA00022618"/>
    </source>
</evidence>
<name>A0A1M7ZDS4_9HYPH</name>
<dbReference type="PANTHER" id="PTHR43024">
    <property type="entry name" value="UDP-N-ACETYLMURAMOYL-TRIPEPTIDE--D-ALANYL-D-ALANINE LIGASE"/>
    <property type="match status" value="1"/>
</dbReference>
<dbReference type="HAMAP" id="MF_02019">
    <property type="entry name" value="MurF"/>
    <property type="match status" value="1"/>
</dbReference>
<keyword evidence="8 10" id="KW-0131">Cell cycle</keyword>
<evidence type="ECO:0000259" key="14">
    <source>
        <dbReference type="Pfam" id="PF08245"/>
    </source>
</evidence>
<dbReference type="InterPro" id="IPR005863">
    <property type="entry name" value="UDP-N-AcMur_synth"/>
</dbReference>
<dbReference type="PANTHER" id="PTHR43024:SF1">
    <property type="entry name" value="UDP-N-ACETYLMURAMOYL-TRIPEPTIDE--D-ALANYL-D-ALANINE LIGASE"/>
    <property type="match status" value="1"/>
</dbReference>
<keyword evidence="7 10" id="KW-0573">Peptidoglycan synthesis</keyword>
<comment type="function">
    <text evidence="10 11">Involved in cell wall formation. Catalyzes the final step in the synthesis of UDP-N-acetylmuramoyl-pentapeptide, the precursor of murein.</text>
</comment>
<dbReference type="Pfam" id="PF08245">
    <property type="entry name" value="Mur_ligase_M"/>
    <property type="match status" value="1"/>
</dbReference>
<dbReference type="GO" id="GO:0008360">
    <property type="term" value="P:regulation of cell shape"/>
    <property type="evidence" value="ECO:0007669"/>
    <property type="project" value="UniProtKB-KW"/>
</dbReference>
<dbReference type="GO" id="GO:0009252">
    <property type="term" value="P:peptidoglycan biosynthetic process"/>
    <property type="evidence" value="ECO:0007669"/>
    <property type="project" value="UniProtKB-UniRule"/>
</dbReference>
<dbReference type="InterPro" id="IPR035911">
    <property type="entry name" value="MurE/MurF_N"/>
</dbReference>
<evidence type="ECO:0000313" key="15">
    <source>
        <dbReference type="EMBL" id="SHO63040.1"/>
    </source>
</evidence>
<keyword evidence="1 10" id="KW-0963">Cytoplasm</keyword>
<dbReference type="SUPFAM" id="SSF53244">
    <property type="entry name" value="MurD-like peptide ligases, peptide-binding domain"/>
    <property type="match status" value="1"/>
</dbReference>
<comment type="similarity">
    <text evidence="10">Belongs to the MurCDEF family. MurF subfamily.</text>
</comment>
<dbReference type="InterPro" id="IPR004101">
    <property type="entry name" value="Mur_ligase_C"/>
</dbReference>
<feature type="domain" description="Mur ligase C-terminal" evidence="13">
    <location>
        <begin position="337"/>
        <end position="449"/>
    </location>
</feature>
<evidence type="ECO:0000256" key="8">
    <source>
        <dbReference type="ARBA" id="ARBA00023306"/>
    </source>
</evidence>
<dbReference type="GO" id="GO:0071555">
    <property type="term" value="P:cell wall organization"/>
    <property type="evidence" value="ECO:0007669"/>
    <property type="project" value="UniProtKB-KW"/>
</dbReference>
<evidence type="ECO:0000256" key="4">
    <source>
        <dbReference type="ARBA" id="ARBA00022741"/>
    </source>
</evidence>
<protein>
    <recommendedName>
        <fullName evidence="10 11">UDP-N-acetylmuramoyl-tripeptide--D-alanyl-D-alanine ligase</fullName>
        <ecNumber evidence="10 11">6.3.2.10</ecNumber>
    </recommendedName>
    <alternativeName>
        <fullName evidence="10">D-alanyl-D-alanine-adding enzyme</fullName>
    </alternativeName>
</protein>
<dbReference type="NCBIfam" id="TIGR01143">
    <property type="entry name" value="murF"/>
    <property type="match status" value="1"/>
</dbReference>
<comment type="subcellular location">
    <subcellularLocation>
        <location evidence="10 11">Cytoplasm</location>
    </subcellularLocation>
</comment>
<dbReference type="Gene3D" id="3.40.1190.10">
    <property type="entry name" value="Mur-like, catalytic domain"/>
    <property type="match status" value="1"/>
</dbReference>
<keyword evidence="2 10" id="KW-0436">Ligase</keyword>
<dbReference type="InterPro" id="IPR036565">
    <property type="entry name" value="Mur-like_cat_sf"/>
</dbReference>
<dbReference type="GO" id="GO:0047480">
    <property type="term" value="F:UDP-N-acetylmuramoyl-tripeptide-D-alanyl-D-alanine ligase activity"/>
    <property type="evidence" value="ECO:0007669"/>
    <property type="project" value="UniProtKB-UniRule"/>
</dbReference>
<evidence type="ECO:0000256" key="10">
    <source>
        <dbReference type="HAMAP-Rule" id="MF_02019"/>
    </source>
</evidence>
<dbReference type="STRING" id="1123029.SAMN02745172_01251"/>
<evidence type="ECO:0000259" key="13">
    <source>
        <dbReference type="Pfam" id="PF02875"/>
    </source>
</evidence>
<evidence type="ECO:0000256" key="6">
    <source>
        <dbReference type="ARBA" id="ARBA00022960"/>
    </source>
</evidence>
<dbReference type="Pfam" id="PF01225">
    <property type="entry name" value="Mur_ligase"/>
    <property type="match status" value="1"/>
</dbReference>
<keyword evidence="4 10" id="KW-0547">Nucleotide-binding</keyword>
<organism evidence="15 16">
    <name type="scientific">Pseudoxanthobacter soli DSM 19599</name>
    <dbReference type="NCBI Taxonomy" id="1123029"/>
    <lineage>
        <taxon>Bacteria</taxon>
        <taxon>Pseudomonadati</taxon>
        <taxon>Pseudomonadota</taxon>
        <taxon>Alphaproteobacteria</taxon>
        <taxon>Hyphomicrobiales</taxon>
        <taxon>Segnochrobactraceae</taxon>
        <taxon>Pseudoxanthobacter</taxon>
    </lineage>
</organism>
<dbReference type="InterPro" id="IPR000713">
    <property type="entry name" value="Mur_ligase_N"/>
</dbReference>
<dbReference type="EC" id="6.3.2.10" evidence="10 11"/>
<evidence type="ECO:0000256" key="2">
    <source>
        <dbReference type="ARBA" id="ARBA00022598"/>
    </source>
</evidence>
<dbReference type="AlphaFoldDB" id="A0A1M7ZDS4"/>
<comment type="caution">
    <text evidence="10">Lacks conserved residue(s) required for the propagation of feature annotation.</text>
</comment>
<keyword evidence="9 10" id="KW-0961">Cell wall biogenesis/degradation</keyword>
<sequence>MTALWTFDAMVDATGGRLVPAGDGVVTGLSIDTRTLQPGDAFFAITGERLDGHDYVTAALASGASIAVVAAERLSSFADAGTKLVVPDVLAALRDLAAAARRRSAAKIVAITGSVGKTGTKEAMRRALSACGSTHASAASFNNHWGVPLSLARMPTDTDFGVFEIGMSAPGEIAPLVRLVRPHVAIVTTIAAAHAAFFSSEEAIADAKAEIFLGLEPGGTAVLNRDNRHFDRLAAAARAVGARIVGFGTDAAADVRLVDVRLEADRSEVEIELFGRRLAYELGAPGRHLVMNSLAIAAAVDAVGADLEVALGALGGFSAPVGRGKRHVLQLAGGTAMLIDESYNANPTSMRAAFEVLALAPVGPGGRRIAVLGDMRELGADGPALHAALAADIEAAGIDRVHCAGPLMASLYDALPASLRGARAETAAELEPAIEADLAPGDVLMIKASNGSRLGPVVAHLCTRFAGGTAVGSGV</sequence>
<dbReference type="SUPFAM" id="SSF63418">
    <property type="entry name" value="MurE/MurF N-terminal domain"/>
    <property type="match status" value="1"/>
</dbReference>
<gene>
    <name evidence="10" type="primary">murF</name>
    <name evidence="15" type="ORF">SAMN02745172_01251</name>
</gene>
<dbReference type="InterPro" id="IPR051046">
    <property type="entry name" value="MurCDEF_CellWall_CoF430Synth"/>
</dbReference>
<dbReference type="Gene3D" id="3.40.1390.10">
    <property type="entry name" value="MurE/MurF, N-terminal domain"/>
    <property type="match status" value="1"/>
</dbReference>
<dbReference type="GO" id="GO:0008766">
    <property type="term" value="F:UDP-N-acetylmuramoylalanyl-D-glutamyl-2,6-diaminopimelate-D-alanyl-D-alanine ligase activity"/>
    <property type="evidence" value="ECO:0007669"/>
    <property type="project" value="RHEA"/>
</dbReference>
<evidence type="ECO:0000256" key="11">
    <source>
        <dbReference type="RuleBase" id="RU004136"/>
    </source>
</evidence>
<evidence type="ECO:0000256" key="5">
    <source>
        <dbReference type="ARBA" id="ARBA00022840"/>
    </source>
</evidence>
<dbReference type="Gene3D" id="3.90.190.20">
    <property type="entry name" value="Mur ligase, C-terminal domain"/>
    <property type="match status" value="1"/>
</dbReference>
<dbReference type="GO" id="GO:0005737">
    <property type="term" value="C:cytoplasm"/>
    <property type="evidence" value="ECO:0007669"/>
    <property type="project" value="UniProtKB-SubCell"/>
</dbReference>
<dbReference type="SUPFAM" id="SSF53623">
    <property type="entry name" value="MurD-like peptide ligases, catalytic domain"/>
    <property type="match status" value="1"/>
</dbReference>
<comment type="pathway">
    <text evidence="10 11">Cell wall biogenesis; peptidoglycan biosynthesis.</text>
</comment>
<dbReference type="NCBIfam" id="NF010693">
    <property type="entry name" value="PRK14093.1"/>
    <property type="match status" value="1"/>
</dbReference>